<evidence type="ECO:0000313" key="4">
    <source>
        <dbReference type="EMBL" id="TFZ41159.1"/>
    </source>
</evidence>
<dbReference type="PANTHER" id="PTHR11845:SF13">
    <property type="entry name" value="5'-DEOXYNUCLEOTIDASE HDDC2"/>
    <property type="match status" value="1"/>
</dbReference>
<proteinExistence type="predicted"/>
<feature type="domain" description="HD" evidence="3">
    <location>
        <begin position="15"/>
        <end position="169"/>
    </location>
</feature>
<dbReference type="SUPFAM" id="SSF109604">
    <property type="entry name" value="HD-domain/PDEase-like"/>
    <property type="match status" value="1"/>
</dbReference>
<keyword evidence="1" id="KW-0479">Metal-binding</keyword>
<evidence type="ECO:0000256" key="1">
    <source>
        <dbReference type="ARBA" id="ARBA00022723"/>
    </source>
</evidence>
<comment type="caution">
    <text evidence="4">The sequence shown here is derived from an EMBL/GenBank/DDBJ whole genome shotgun (WGS) entry which is preliminary data.</text>
</comment>
<dbReference type="AlphaFoldDB" id="A0A4Z0D8C2"/>
<evidence type="ECO:0000313" key="5">
    <source>
        <dbReference type="Proteomes" id="UP000298381"/>
    </source>
</evidence>
<dbReference type="GO" id="GO:0005737">
    <property type="term" value="C:cytoplasm"/>
    <property type="evidence" value="ECO:0007669"/>
    <property type="project" value="TreeGrafter"/>
</dbReference>
<gene>
    <name evidence="4" type="ORF">E4100_03410</name>
</gene>
<accession>A0A4Z0D8C2</accession>
<dbReference type="InterPro" id="IPR006674">
    <property type="entry name" value="HD_domain"/>
</dbReference>
<dbReference type="Pfam" id="PF13023">
    <property type="entry name" value="HD_3"/>
    <property type="match status" value="1"/>
</dbReference>
<dbReference type="InterPro" id="IPR039356">
    <property type="entry name" value="YfbR/HDDC2"/>
</dbReference>
<dbReference type="GO" id="GO:0046872">
    <property type="term" value="F:metal ion binding"/>
    <property type="evidence" value="ECO:0007669"/>
    <property type="project" value="UniProtKB-KW"/>
</dbReference>
<dbReference type="GO" id="GO:0002953">
    <property type="term" value="F:5'-deoxynucleotidase activity"/>
    <property type="evidence" value="ECO:0007669"/>
    <property type="project" value="InterPro"/>
</dbReference>
<dbReference type="EMBL" id="SRIB01000003">
    <property type="protein sequence ID" value="TFZ41159.1"/>
    <property type="molecule type" value="Genomic_DNA"/>
</dbReference>
<protein>
    <submittedName>
        <fullName evidence="4">HD domain-containing protein</fullName>
    </submittedName>
</protein>
<reference evidence="4 5" key="1">
    <citation type="submission" date="2019-03" db="EMBL/GenBank/DDBJ databases">
        <title>Draft genome sequence data and analysis of a Fermenting Bacterium, Soehngenia longevitae strain 1933PT, isolated from petroleum reservoir in Azerbaijan.</title>
        <authorList>
            <person name="Grouzdev D.S."/>
            <person name="Bidzhieva S.K."/>
            <person name="Sokolova D.S."/>
            <person name="Tourova T.P."/>
            <person name="Poltaraus A.B."/>
            <person name="Nazina T.N."/>
        </authorList>
    </citation>
    <scope>NUCLEOTIDE SEQUENCE [LARGE SCALE GENOMIC DNA]</scope>
    <source>
        <strain evidence="4 5">1933P</strain>
    </source>
</reference>
<dbReference type="RefSeq" id="WP_135270640.1">
    <property type="nucleotide sequence ID" value="NZ_SRIB01000003.1"/>
</dbReference>
<dbReference type="OrthoDB" id="9796032at2"/>
<dbReference type="Gene3D" id="1.10.3210.10">
    <property type="entry name" value="Hypothetical protein af1432"/>
    <property type="match status" value="1"/>
</dbReference>
<keyword evidence="5" id="KW-1185">Reference proteome</keyword>
<evidence type="ECO:0000259" key="3">
    <source>
        <dbReference type="Pfam" id="PF13023"/>
    </source>
</evidence>
<dbReference type="PANTHER" id="PTHR11845">
    <property type="entry name" value="5'-DEOXYNUCLEOTIDASE HDDC2"/>
    <property type="match status" value="1"/>
</dbReference>
<name>A0A4Z0D8C2_9FIRM</name>
<organism evidence="4 5">
    <name type="scientific">Soehngenia longivitae</name>
    <dbReference type="NCBI Taxonomy" id="2562294"/>
    <lineage>
        <taxon>Bacteria</taxon>
        <taxon>Bacillati</taxon>
        <taxon>Bacillota</taxon>
        <taxon>Tissierellia</taxon>
        <taxon>Tissierellales</taxon>
        <taxon>Tissierellaceae</taxon>
        <taxon>Soehngenia</taxon>
    </lineage>
</organism>
<dbReference type="Proteomes" id="UP000298381">
    <property type="component" value="Unassembled WGS sequence"/>
</dbReference>
<keyword evidence="2" id="KW-0378">Hydrolase</keyword>
<evidence type="ECO:0000256" key="2">
    <source>
        <dbReference type="ARBA" id="ARBA00022801"/>
    </source>
</evidence>
<sequence length="196" mass="23252">MDEKLIKDINFIVEIDKMKSIYRRTEVINEKKREDDAQHSWHIAIMAMVLHEYCDEEIDLLKTIKMLLIHDLVEIYAGDTFCYDKIANGDKKDREKIAAEKIFGLLEEDKGEEFKALWEEFEAMETPEARFSASMDRLQPMLNNYNNGGGTWKEYSVPKEDIYKRIEPVKYSSKKLWEFVLYMLEDAQKKGYIIKD</sequence>